<sequence length="163" mass="18938">MAFNKKKYQNAILYLCQKLQGEVRGKKKLAKLLYFADFDLYEKNQKSITGDVYRALPMGPFPSALEEVTSEMAEKEMLQVQQVEEREGYIATEVYKCITEPDLSVFDDEEKKMLDRIVVKYGHLNGKQLEELSHAEAPYVGTELRKDIPYDLAFYRGTDFNEQ</sequence>
<dbReference type="Pfam" id="PF13274">
    <property type="entry name" value="SocA_Panacea"/>
    <property type="match status" value="1"/>
</dbReference>
<feature type="domain" description="Antitoxin SocA-like Panacea" evidence="1">
    <location>
        <begin position="29"/>
        <end position="137"/>
    </location>
</feature>
<accession>A0A1G2HNF4</accession>
<evidence type="ECO:0000313" key="2">
    <source>
        <dbReference type="EMBL" id="OGZ63810.1"/>
    </source>
</evidence>
<evidence type="ECO:0000313" key="3">
    <source>
        <dbReference type="Proteomes" id="UP000176855"/>
    </source>
</evidence>
<dbReference type="STRING" id="1802202.A2730_00795"/>
<dbReference type="Proteomes" id="UP000176855">
    <property type="component" value="Unassembled WGS sequence"/>
</dbReference>
<proteinExistence type="predicted"/>
<protein>
    <recommendedName>
        <fullName evidence="1">Antitoxin SocA-like Panacea domain-containing protein</fullName>
    </recommendedName>
</protein>
<dbReference type="AlphaFoldDB" id="A0A1G2HNF4"/>
<dbReference type="InterPro" id="IPR025272">
    <property type="entry name" value="SocA_Panacea"/>
</dbReference>
<reference evidence="2 3" key="1">
    <citation type="journal article" date="2016" name="Nat. Commun.">
        <title>Thousands of microbial genomes shed light on interconnected biogeochemical processes in an aquifer system.</title>
        <authorList>
            <person name="Anantharaman K."/>
            <person name="Brown C.T."/>
            <person name="Hug L.A."/>
            <person name="Sharon I."/>
            <person name="Castelle C.J."/>
            <person name="Probst A.J."/>
            <person name="Thomas B.C."/>
            <person name="Singh A."/>
            <person name="Wilkins M.J."/>
            <person name="Karaoz U."/>
            <person name="Brodie E.L."/>
            <person name="Williams K.H."/>
            <person name="Hubbard S.S."/>
            <person name="Banfield J.F."/>
        </authorList>
    </citation>
    <scope>NUCLEOTIDE SEQUENCE [LARGE SCALE GENOMIC DNA]</scope>
</reference>
<evidence type="ECO:0000259" key="1">
    <source>
        <dbReference type="Pfam" id="PF13274"/>
    </source>
</evidence>
<comment type="caution">
    <text evidence="2">The sequence shown here is derived from an EMBL/GenBank/DDBJ whole genome shotgun (WGS) entry which is preliminary data.</text>
</comment>
<dbReference type="EMBL" id="MHOO01000011">
    <property type="protein sequence ID" value="OGZ63810.1"/>
    <property type="molecule type" value="Genomic_DNA"/>
</dbReference>
<name>A0A1G2HNF4_9BACT</name>
<organism evidence="2 3">
    <name type="scientific">Candidatus Staskawiczbacteria bacterium RIFCSPHIGHO2_01_FULL_39_25</name>
    <dbReference type="NCBI Taxonomy" id="1802202"/>
    <lineage>
        <taxon>Bacteria</taxon>
        <taxon>Candidatus Staskawicziibacteriota</taxon>
    </lineage>
</organism>
<gene>
    <name evidence="2" type="ORF">A2730_00795</name>
</gene>